<organism evidence="7 8">
    <name type="scientific">Mycoplasmopsis maculosa</name>
    <dbReference type="NCBI Taxonomy" id="114885"/>
    <lineage>
        <taxon>Bacteria</taxon>
        <taxon>Bacillati</taxon>
        <taxon>Mycoplasmatota</taxon>
        <taxon>Mycoplasmoidales</taxon>
        <taxon>Metamycoplasmataceae</taxon>
        <taxon>Mycoplasmopsis</taxon>
    </lineage>
</organism>
<dbReference type="Gene3D" id="3.30.390.60">
    <property type="entry name" value="Heat-inducible transcription repressor hrca homolog, domain 3"/>
    <property type="match status" value="1"/>
</dbReference>
<dbReference type="InterPro" id="IPR023120">
    <property type="entry name" value="WHTH_transcript_rep_HrcA_IDD"/>
</dbReference>
<dbReference type="AlphaFoldDB" id="A0A449B459"/>
<keyword evidence="1 5" id="KW-0678">Repressor</keyword>
<protein>
    <recommendedName>
        <fullName evidence="5">Heat-inducible transcription repressor HrcA</fullName>
    </recommendedName>
</protein>
<dbReference type="Gene3D" id="3.30.450.40">
    <property type="match status" value="1"/>
</dbReference>
<evidence type="ECO:0000313" key="8">
    <source>
        <dbReference type="Proteomes" id="UP000290243"/>
    </source>
</evidence>
<keyword evidence="3 5" id="KW-0346">Stress response</keyword>
<dbReference type="OrthoDB" id="9783139at2"/>
<dbReference type="GO" id="GO:0003677">
    <property type="term" value="F:DNA binding"/>
    <property type="evidence" value="ECO:0007669"/>
    <property type="project" value="InterPro"/>
</dbReference>
<gene>
    <name evidence="5 7" type="primary">hrcA</name>
    <name evidence="7" type="ORF">NCTC10168_00246</name>
</gene>
<dbReference type="HAMAP" id="MF_00081">
    <property type="entry name" value="HrcA"/>
    <property type="match status" value="1"/>
</dbReference>
<dbReference type="KEGG" id="mmau:NCTC10168_00246"/>
<dbReference type="SUPFAM" id="SSF46785">
    <property type="entry name" value="Winged helix' DNA-binding domain"/>
    <property type="match status" value="1"/>
</dbReference>
<dbReference type="InterPro" id="IPR036390">
    <property type="entry name" value="WH_DNA-bd_sf"/>
</dbReference>
<evidence type="ECO:0000256" key="2">
    <source>
        <dbReference type="ARBA" id="ARBA00023015"/>
    </source>
</evidence>
<evidence type="ECO:0000256" key="1">
    <source>
        <dbReference type="ARBA" id="ARBA00022491"/>
    </source>
</evidence>
<reference evidence="7 8" key="1">
    <citation type="submission" date="2019-01" db="EMBL/GenBank/DDBJ databases">
        <authorList>
            <consortium name="Pathogen Informatics"/>
        </authorList>
    </citation>
    <scope>NUCLEOTIDE SEQUENCE [LARGE SCALE GENOMIC DNA]</scope>
    <source>
        <strain evidence="7 8">NCTC10168</strain>
    </source>
</reference>
<keyword evidence="8" id="KW-1185">Reference proteome</keyword>
<sequence>MKNKNEVLTEDLKFVLKNIVEIYIETGYPVSSLELTKRNLIDFSSAKARYLLNELENLGYLEKTHTSSGRIPSTKGYEYYAKNLAIDENESIKERIKDIFAKRRMNIDQTINEVAKIITDSVGATLVITESNEGTLLKHLQLVPLNDQDATIILVNSDGEVSSRTINLDTSKVSMNDLKIAIRIFKERLIDVPLVKLGEMAVALKPILSLKIKNYEDLLEDFINGIFIFKFVNKNNIHGKSNIILADEISREDLNKILYTIENKSIWETIEAETEEDENIKIAIRDDHSSYISTKISSSKIKEISLVGSNRMDYSKALKALEAFNEVFKNNKD</sequence>
<dbReference type="InterPro" id="IPR002571">
    <property type="entry name" value="HrcA"/>
</dbReference>
<feature type="domain" description="Heat-inducible transcription repressor HrcA C-terminal" evidence="6">
    <location>
        <begin position="108"/>
        <end position="317"/>
    </location>
</feature>
<proteinExistence type="inferred from homology"/>
<dbReference type="Pfam" id="PF01628">
    <property type="entry name" value="HrcA"/>
    <property type="match status" value="1"/>
</dbReference>
<dbReference type="InterPro" id="IPR036388">
    <property type="entry name" value="WH-like_DNA-bd_sf"/>
</dbReference>
<dbReference type="PANTHER" id="PTHR34824">
    <property type="entry name" value="HEAT-INDUCIBLE TRANSCRIPTION REPRESSOR HRCA"/>
    <property type="match status" value="1"/>
</dbReference>
<dbReference type="PANTHER" id="PTHR34824:SF1">
    <property type="entry name" value="HEAT-INDUCIBLE TRANSCRIPTION REPRESSOR HRCA"/>
    <property type="match status" value="1"/>
</dbReference>
<evidence type="ECO:0000313" key="7">
    <source>
        <dbReference type="EMBL" id="VEU75328.1"/>
    </source>
</evidence>
<keyword evidence="2 5" id="KW-0805">Transcription regulation</keyword>
<evidence type="ECO:0000256" key="3">
    <source>
        <dbReference type="ARBA" id="ARBA00023016"/>
    </source>
</evidence>
<dbReference type="PIRSF" id="PIRSF005485">
    <property type="entry name" value="HrcA"/>
    <property type="match status" value="1"/>
</dbReference>
<accession>A0A449B459</accession>
<evidence type="ECO:0000259" key="6">
    <source>
        <dbReference type="Pfam" id="PF01628"/>
    </source>
</evidence>
<evidence type="ECO:0000256" key="4">
    <source>
        <dbReference type="ARBA" id="ARBA00023163"/>
    </source>
</evidence>
<name>A0A449B459_9BACT</name>
<dbReference type="InterPro" id="IPR021153">
    <property type="entry name" value="HrcA_C"/>
</dbReference>
<dbReference type="SUPFAM" id="SSF55781">
    <property type="entry name" value="GAF domain-like"/>
    <property type="match status" value="1"/>
</dbReference>
<keyword evidence="4 5" id="KW-0804">Transcription</keyword>
<dbReference type="RefSeq" id="WP_129646349.1">
    <property type="nucleotide sequence ID" value="NZ_LR215037.1"/>
</dbReference>
<dbReference type="Gene3D" id="1.10.10.10">
    <property type="entry name" value="Winged helix-like DNA-binding domain superfamily/Winged helix DNA-binding domain"/>
    <property type="match status" value="1"/>
</dbReference>
<comment type="similarity">
    <text evidence="5">Belongs to the HrcA family.</text>
</comment>
<comment type="function">
    <text evidence="5">Negative regulator of class I heat shock genes (grpE-dnaK-dnaJ and groELS operons). Prevents heat-shock induction of these operons.</text>
</comment>
<dbReference type="Proteomes" id="UP000290243">
    <property type="component" value="Chromosome"/>
</dbReference>
<dbReference type="InterPro" id="IPR029016">
    <property type="entry name" value="GAF-like_dom_sf"/>
</dbReference>
<dbReference type="NCBIfam" id="TIGR00331">
    <property type="entry name" value="hrcA"/>
    <property type="match status" value="1"/>
</dbReference>
<dbReference type="EMBL" id="LR215037">
    <property type="protein sequence ID" value="VEU75328.1"/>
    <property type="molecule type" value="Genomic_DNA"/>
</dbReference>
<evidence type="ECO:0000256" key="5">
    <source>
        <dbReference type="HAMAP-Rule" id="MF_00081"/>
    </source>
</evidence>
<dbReference type="GO" id="GO:0045892">
    <property type="term" value="P:negative regulation of DNA-templated transcription"/>
    <property type="evidence" value="ECO:0007669"/>
    <property type="project" value="UniProtKB-UniRule"/>
</dbReference>